<organism evidence="1 2">
    <name type="scientific">Suhomyces tanzawaensis NRRL Y-17324</name>
    <dbReference type="NCBI Taxonomy" id="984487"/>
    <lineage>
        <taxon>Eukaryota</taxon>
        <taxon>Fungi</taxon>
        <taxon>Dikarya</taxon>
        <taxon>Ascomycota</taxon>
        <taxon>Saccharomycotina</taxon>
        <taxon>Pichiomycetes</taxon>
        <taxon>Debaryomycetaceae</taxon>
        <taxon>Suhomyces</taxon>
    </lineage>
</organism>
<dbReference type="SUPFAM" id="SSF50475">
    <property type="entry name" value="FMN-binding split barrel"/>
    <property type="match status" value="1"/>
</dbReference>
<dbReference type="PANTHER" id="PTHR35802:SF1">
    <property type="entry name" value="PROTEASE SYNTHASE AND SPORULATION PROTEIN PAI 2"/>
    <property type="match status" value="1"/>
</dbReference>
<dbReference type="EMBL" id="KV453910">
    <property type="protein sequence ID" value="ODV81291.1"/>
    <property type="molecule type" value="Genomic_DNA"/>
</dbReference>
<dbReference type="InterPro" id="IPR007396">
    <property type="entry name" value="TR_PAI2-type"/>
</dbReference>
<dbReference type="PANTHER" id="PTHR35802">
    <property type="entry name" value="PROTEASE SYNTHASE AND SPORULATION PROTEIN PAI 2"/>
    <property type="match status" value="1"/>
</dbReference>
<evidence type="ECO:0000313" key="1">
    <source>
        <dbReference type="EMBL" id="ODV81291.1"/>
    </source>
</evidence>
<dbReference type="GeneID" id="30983577"/>
<name>A0A1E4SP42_9ASCO</name>
<protein>
    <recommendedName>
        <fullName evidence="3">Negative transcriptional regulator</fullName>
    </recommendedName>
</protein>
<sequence>MYIPTKYNEQDWAQVEYLIRQYPLATVITNSPEQGIVANHFPFYLKEENGKKVLHAHIAKANHQRPDLVDGEVLVIFKSEDTYITPSYYATKADTHKVVPTWDFAAAHIKGRSKVIDDTQFVHTQLNNLTNQQEKNRAEPWKVADAPEKYVAAMQKAIIGLEIEIDSFACKYKFEQDKPMHDVDGVVAGLAKDDRPQVSALVRDTNQRRVAK</sequence>
<dbReference type="Proteomes" id="UP000094285">
    <property type="component" value="Unassembled WGS sequence"/>
</dbReference>
<reference evidence="2" key="1">
    <citation type="submission" date="2016-05" db="EMBL/GenBank/DDBJ databases">
        <title>Comparative genomics of biotechnologically important yeasts.</title>
        <authorList>
            <consortium name="DOE Joint Genome Institute"/>
            <person name="Riley R."/>
            <person name="Haridas S."/>
            <person name="Wolfe K.H."/>
            <person name="Lopes M.R."/>
            <person name="Hittinger C.T."/>
            <person name="Goker M."/>
            <person name="Salamov A."/>
            <person name="Wisecaver J."/>
            <person name="Long T.M."/>
            <person name="Aerts A.L."/>
            <person name="Barry K."/>
            <person name="Choi C."/>
            <person name="Clum A."/>
            <person name="Coughlan A.Y."/>
            <person name="Deshpande S."/>
            <person name="Douglass A.P."/>
            <person name="Hanson S.J."/>
            <person name="Klenk H.-P."/>
            <person name="Labutti K."/>
            <person name="Lapidus A."/>
            <person name="Lindquist E."/>
            <person name="Lipzen A."/>
            <person name="Meier-Kolthoff J.P."/>
            <person name="Ohm R.A."/>
            <person name="Otillar R.P."/>
            <person name="Pangilinan J."/>
            <person name="Peng Y."/>
            <person name="Rokas A."/>
            <person name="Rosa C.A."/>
            <person name="Scheuner C."/>
            <person name="Sibirny A.A."/>
            <person name="Slot J.C."/>
            <person name="Stielow J.B."/>
            <person name="Sun H."/>
            <person name="Kurtzman C.P."/>
            <person name="Blackwell M."/>
            <person name="Grigoriev I.V."/>
            <person name="Jeffries T.W."/>
        </authorList>
    </citation>
    <scope>NUCLEOTIDE SEQUENCE [LARGE SCALE GENOMIC DNA]</scope>
    <source>
        <strain evidence="2">NRRL Y-17324</strain>
    </source>
</reference>
<evidence type="ECO:0000313" key="2">
    <source>
        <dbReference type="Proteomes" id="UP000094285"/>
    </source>
</evidence>
<proteinExistence type="predicted"/>
<accession>A0A1E4SP42</accession>
<dbReference type="Pfam" id="PF04299">
    <property type="entry name" value="FMN_bind_2"/>
    <property type="match status" value="1"/>
</dbReference>
<dbReference type="PIRSF" id="PIRSF010372">
    <property type="entry name" value="PaiB"/>
    <property type="match status" value="1"/>
</dbReference>
<dbReference type="AlphaFoldDB" id="A0A1E4SP42"/>
<dbReference type="InterPro" id="IPR012349">
    <property type="entry name" value="Split_barrel_FMN-bd"/>
</dbReference>
<evidence type="ECO:0008006" key="3">
    <source>
        <dbReference type="Google" id="ProtNLM"/>
    </source>
</evidence>
<gene>
    <name evidence="1" type="ORF">CANTADRAFT_47239</name>
</gene>
<dbReference type="Gene3D" id="2.30.110.10">
    <property type="entry name" value="Electron Transport, Fmn-binding Protein, Chain A"/>
    <property type="match status" value="1"/>
</dbReference>
<dbReference type="RefSeq" id="XP_020066413.1">
    <property type="nucleotide sequence ID" value="XM_020209441.1"/>
</dbReference>
<dbReference type="OrthoDB" id="2101473at2759"/>
<keyword evidence="2" id="KW-1185">Reference proteome</keyword>